<dbReference type="PROSITE" id="PS00104">
    <property type="entry name" value="EPSP_SYNTHASE_1"/>
    <property type="match status" value="1"/>
</dbReference>
<dbReference type="SUPFAM" id="SSF55205">
    <property type="entry name" value="EPT/RTPC-like"/>
    <property type="match status" value="1"/>
</dbReference>
<comment type="pathway">
    <text evidence="1 7">Metabolic intermediate biosynthesis; chorismate biosynthesis; chorismate from D-erythrose 4-phosphate and phosphoenolpyruvate: step 6/7.</text>
</comment>
<dbReference type="NCBIfam" id="TIGR01356">
    <property type="entry name" value="aroA"/>
    <property type="match status" value="1"/>
</dbReference>
<dbReference type="PANTHER" id="PTHR21090:SF5">
    <property type="entry name" value="PENTAFUNCTIONAL AROM POLYPEPTIDE"/>
    <property type="match status" value="1"/>
</dbReference>
<dbReference type="InterPro" id="IPR036968">
    <property type="entry name" value="Enolpyruvate_Tfrase_sf"/>
</dbReference>
<feature type="compositionally biased region" description="Polar residues" evidence="8">
    <location>
        <begin position="1"/>
        <end position="12"/>
    </location>
</feature>
<evidence type="ECO:0000259" key="9">
    <source>
        <dbReference type="Pfam" id="PF00275"/>
    </source>
</evidence>
<feature type="binding site" evidence="7">
    <location>
        <position position="349"/>
    </location>
    <ligand>
        <name>3-phosphoshikimate</name>
        <dbReference type="ChEBI" id="CHEBI:145989"/>
    </ligand>
</feature>
<dbReference type="GO" id="GO:0008652">
    <property type="term" value="P:amino acid biosynthetic process"/>
    <property type="evidence" value="ECO:0007669"/>
    <property type="project" value="UniProtKB-KW"/>
</dbReference>
<gene>
    <name evidence="7 10" type="primary">aroA</name>
    <name evidence="10" type="ORF">UC8_43870</name>
</gene>
<dbReference type="RefSeq" id="WP_238388565.1">
    <property type="nucleotide sequence ID" value="NZ_CP042914.1"/>
</dbReference>
<evidence type="ECO:0000256" key="3">
    <source>
        <dbReference type="ARBA" id="ARBA00022605"/>
    </source>
</evidence>
<sequence length="447" mass="47584">MNSQATSTTVTVQPGGPVSGTIRPPGSKSLTNRALLCAAVSESPCTLRGALRSEDTAVMLGGLQQLGVDIESSDGGRTLAVDGSACRPQHADEPAELYIANSGTTVRFLTAWLSALGGDYRLHGVPRMHERPIGELLDAISAVLDGTIRAESPGGCPPVRIHSRGWRGGEITVRGNVSSQYLSGLLMAAPLAQTDVCIRVEGALVSQPYVQMTCQVLRSFGVPIEAAQSLQQFRIPAGSQYRLSQYDIEPDASAASYFWAAAAITAGRVRVEGLTADALQGDVGFVDVLAQMGCTVQDDGTAIEVTGGPLRGVDVDMNAISDTVQTLAVVALFAEGPTRVRGVAHNRFKETDRIADLACELRKLGAVVSETEDGLQIEPLTAAQQQTFAGARLDTYHDHRMAMSLSLVGLRLSGVQIQNPSCTAKTYPEYFADLESLLRRPHHWRTT</sequence>
<evidence type="ECO:0000256" key="6">
    <source>
        <dbReference type="ARBA" id="ARBA00044633"/>
    </source>
</evidence>
<comment type="similarity">
    <text evidence="2 7">Belongs to the EPSP synthase family.</text>
</comment>
<evidence type="ECO:0000256" key="1">
    <source>
        <dbReference type="ARBA" id="ARBA00004811"/>
    </source>
</evidence>
<evidence type="ECO:0000256" key="7">
    <source>
        <dbReference type="HAMAP-Rule" id="MF_00210"/>
    </source>
</evidence>
<dbReference type="PIRSF" id="PIRSF000505">
    <property type="entry name" value="EPSPS"/>
    <property type="match status" value="1"/>
</dbReference>
<feature type="binding site" evidence="7">
    <location>
        <position position="206"/>
    </location>
    <ligand>
        <name>3-phosphoshikimate</name>
        <dbReference type="ChEBI" id="CHEBI:145989"/>
    </ligand>
</feature>
<feature type="binding site" evidence="7">
    <location>
        <position position="28"/>
    </location>
    <ligand>
        <name>phosphoenolpyruvate</name>
        <dbReference type="ChEBI" id="CHEBI:58702"/>
    </ligand>
</feature>
<dbReference type="InterPro" id="IPR023193">
    <property type="entry name" value="EPSP_synthase_CS"/>
</dbReference>
<proteinExistence type="inferred from homology"/>
<keyword evidence="7" id="KW-0963">Cytoplasm</keyword>
<dbReference type="InterPro" id="IPR006264">
    <property type="entry name" value="EPSP_synthase"/>
</dbReference>
<evidence type="ECO:0000256" key="8">
    <source>
        <dbReference type="SAM" id="MobiDB-lite"/>
    </source>
</evidence>
<feature type="active site" description="Proton acceptor" evidence="7">
    <location>
        <position position="322"/>
    </location>
</feature>
<dbReference type="EC" id="2.5.1.19" evidence="7"/>
<evidence type="ECO:0000256" key="4">
    <source>
        <dbReference type="ARBA" id="ARBA00022679"/>
    </source>
</evidence>
<comment type="function">
    <text evidence="7">Catalyzes the transfer of the enolpyruvyl moiety of phosphoenolpyruvate (PEP) to the 5-hydroxyl of shikimate-3-phosphate (S3P) to produce enolpyruvyl shikimate-3-phosphate and inorganic phosphate.</text>
</comment>
<comment type="subcellular location">
    <subcellularLocation>
        <location evidence="7">Cytoplasm</location>
    </subcellularLocation>
</comment>
<feature type="binding site" evidence="7">
    <location>
        <position position="28"/>
    </location>
    <ligand>
        <name>3-phosphoshikimate</name>
        <dbReference type="ChEBI" id="CHEBI:145989"/>
    </ligand>
</feature>
<dbReference type="GO" id="GO:0009423">
    <property type="term" value="P:chorismate biosynthetic process"/>
    <property type="evidence" value="ECO:0007669"/>
    <property type="project" value="UniProtKB-UniRule"/>
</dbReference>
<dbReference type="Gene3D" id="3.65.10.10">
    <property type="entry name" value="Enolpyruvate transferase domain"/>
    <property type="match status" value="2"/>
</dbReference>
<feature type="binding site" evidence="7">
    <location>
        <position position="180"/>
    </location>
    <ligand>
        <name>3-phosphoshikimate</name>
        <dbReference type="ChEBI" id="CHEBI:145989"/>
    </ligand>
</feature>
<dbReference type="PROSITE" id="PS00885">
    <property type="entry name" value="EPSP_SYNTHASE_2"/>
    <property type="match status" value="1"/>
</dbReference>
<feature type="domain" description="Enolpyruvate transferase" evidence="9">
    <location>
        <begin position="12"/>
        <end position="434"/>
    </location>
</feature>
<dbReference type="InterPro" id="IPR013792">
    <property type="entry name" value="RNA3'P_cycl/enolpyr_Trfase_a/b"/>
</dbReference>
<keyword evidence="3 7" id="KW-0028">Amino-acid biosynthesis</keyword>
<keyword evidence="5 7" id="KW-0057">Aromatic amino acid biosynthesis</keyword>
<feature type="binding site" evidence="7">
    <location>
        <position position="178"/>
    </location>
    <ligand>
        <name>3-phosphoshikimate</name>
        <dbReference type="ChEBI" id="CHEBI:145989"/>
    </ligand>
</feature>
<dbReference type="HAMAP" id="MF_00210">
    <property type="entry name" value="EPSP_synth"/>
    <property type="match status" value="1"/>
</dbReference>
<comment type="subunit">
    <text evidence="7">Monomer.</text>
</comment>
<evidence type="ECO:0000256" key="2">
    <source>
        <dbReference type="ARBA" id="ARBA00009948"/>
    </source>
</evidence>
<feature type="region of interest" description="Disordered" evidence="8">
    <location>
        <begin position="1"/>
        <end position="26"/>
    </location>
</feature>
<feature type="binding site" evidence="7">
    <location>
        <position position="103"/>
    </location>
    <ligand>
        <name>phosphoenolpyruvate</name>
        <dbReference type="ChEBI" id="CHEBI:58702"/>
    </ligand>
</feature>
<evidence type="ECO:0000256" key="5">
    <source>
        <dbReference type="ARBA" id="ARBA00023141"/>
    </source>
</evidence>
<feature type="binding site" evidence="7">
    <location>
        <position position="322"/>
    </location>
    <ligand>
        <name>3-phosphoshikimate</name>
        <dbReference type="ChEBI" id="CHEBI:145989"/>
    </ligand>
</feature>
<reference evidence="10 11" key="1">
    <citation type="submission" date="2019-08" db="EMBL/GenBank/DDBJ databases">
        <title>Deep-cultivation of Planctomycetes and their phenomic and genomic characterization uncovers novel biology.</title>
        <authorList>
            <person name="Wiegand S."/>
            <person name="Jogler M."/>
            <person name="Boedeker C."/>
            <person name="Pinto D."/>
            <person name="Vollmers J."/>
            <person name="Rivas-Marin E."/>
            <person name="Kohn T."/>
            <person name="Peeters S.H."/>
            <person name="Heuer A."/>
            <person name="Rast P."/>
            <person name="Oberbeckmann S."/>
            <person name="Bunk B."/>
            <person name="Jeske O."/>
            <person name="Meyerdierks A."/>
            <person name="Storesund J.E."/>
            <person name="Kallscheuer N."/>
            <person name="Luecker S."/>
            <person name="Lage O.M."/>
            <person name="Pohl T."/>
            <person name="Merkel B.J."/>
            <person name="Hornburger P."/>
            <person name="Mueller R.-W."/>
            <person name="Bruemmer F."/>
            <person name="Labrenz M."/>
            <person name="Spormann A.M."/>
            <person name="Op den Camp H."/>
            <person name="Overmann J."/>
            <person name="Amann R."/>
            <person name="Jetten M.S.M."/>
            <person name="Mascher T."/>
            <person name="Medema M.H."/>
            <person name="Devos D.P."/>
            <person name="Kaster A.-K."/>
            <person name="Ovreas L."/>
            <person name="Rohde M."/>
            <person name="Galperin M.Y."/>
            <person name="Jogler C."/>
        </authorList>
    </citation>
    <scope>NUCLEOTIDE SEQUENCE [LARGE SCALE GENOMIC DNA]</scope>
    <source>
        <strain evidence="10 11">UC8</strain>
    </source>
</reference>
<dbReference type="UniPathway" id="UPA00053">
    <property type="reaction ID" value="UER00089"/>
</dbReference>
<keyword evidence="11" id="KW-1185">Reference proteome</keyword>
<evidence type="ECO:0000313" key="11">
    <source>
        <dbReference type="Proteomes" id="UP000325286"/>
    </source>
</evidence>
<protein>
    <recommendedName>
        <fullName evidence="7">3-phosphoshikimate 1-carboxyvinyltransferase</fullName>
        <ecNumber evidence="7">2.5.1.19</ecNumber>
    </recommendedName>
    <alternativeName>
        <fullName evidence="7">5-enolpyruvylshikimate-3-phosphate synthase</fullName>
        <shortName evidence="7">EPSP synthase</shortName>
        <shortName evidence="7">EPSPS</shortName>
    </alternativeName>
</protein>
<feature type="binding site" evidence="7">
    <location>
        <position position="131"/>
    </location>
    <ligand>
        <name>phosphoenolpyruvate</name>
        <dbReference type="ChEBI" id="CHEBI:58702"/>
    </ligand>
</feature>
<dbReference type="Pfam" id="PF00275">
    <property type="entry name" value="EPSP_synthase"/>
    <property type="match status" value="1"/>
</dbReference>
<feature type="binding site" evidence="7">
    <location>
        <position position="353"/>
    </location>
    <ligand>
        <name>phosphoenolpyruvate</name>
        <dbReference type="ChEBI" id="CHEBI:58702"/>
    </ligand>
</feature>
<dbReference type="EMBL" id="CP042914">
    <property type="protein sequence ID" value="QEG42353.1"/>
    <property type="molecule type" value="Genomic_DNA"/>
</dbReference>
<evidence type="ECO:0000313" key="10">
    <source>
        <dbReference type="EMBL" id="QEG42353.1"/>
    </source>
</evidence>
<dbReference type="InterPro" id="IPR001986">
    <property type="entry name" value="Enolpyruvate_Tfrase_dom"/>
</dbReference>
<dbReference type="Proteomes" id="UP000325286">
    <property type="component" value="Chromosome"/>
</dbReference>
<feature type="binding site" evidence="7">
    <location>
        <position position="33"/>
    </location>
    <ligand>
        <name>3-phosphoshikimate</name>
        <dbReference type="ChEBI" id="CHEBI:145989"/>
    </ligand>
</feature>
<keyword evidence="4 7" id="KW-0808">Transferase</keyword>
<name>A0A5B9R7E4_9BACT</name>
<dbReference type="KEGG" id="rul:UC8_43870"/>
<comment type="catalytic activity">
    <reaction evidence="6">
        <text>3-phosphoshikimate + phosphoenolpyruvate = 5-O-(1-carboxyvinyl)-3-phosphoshikimate + phosphate</text>
        <dbReference type="Rhea" id="RHEA:21256"/>
        <dbReference type="ChEBI" id="CHEBI:43474"/>
        <dbReference type="ChEBI" id="CHEBI:57701"/>
        <dbReference type="ChEBI" id="CHEBI:58702"/>
        <dbReference type="ChEBI" id="CHEBI:145989"/>
        <dbReference type="EC" id="2.5.1.19"/>
    </reaction>
    <physiologicalReaction direction="left-to-right" evidence="6">
        <dbReference type="Rhea" id="RHEA:21257"/>
    </physiologicalReaction>
</comment>
<dbReference type="GO" id="GO:0003866">
    <property type="term" value="F:3-phosphoshikimate 1-carboxyvinyltransferase activity"/>
    <property type="evidence" value="ECO:0007669"/>
    <property type="project" value="UniProtKB-UniRule"/>
</dbReference>
<feature type="binding site" evidence="7">
    <location>
        <position position="400"/>
    </location>
    <ligand>
        <name>phosphoenolpyruvate</name>
        <dbReference type="ChEBI" id="CHEBI:58702"/>
    </ligand>
</feature>
<dbReference type="AlphaFoldDB" id="A0A5B9R7E4"/>
<feature type="binding site" evidence="7">
    <location>
        <position position="180"/>
    </location>
    <ligand>
        <name>phosphoenolpyruvate</name>
        <dbReference type="ChEBI" id="CHEBI:58702"/>
    </ligand>
</feature>
<feature type="binding site" evidence="7">
    <location>
        <position position="29"/>
    </location>
    <ligand>
        <name>3-phosphoshikimate</name>
        <dbReference type="ChEBI" id="CHEBI:145989"/>
    </ligand>
</feature>
<comment type="caution">
    <text evidence="7">Lacks conserved residue(s) required for the propagation of feature annotation.</text>
</comment>
<organism evidence="10 11">
    <name type="scientific">Roseimaritima ulvae</name>
    <dbReference type="NCBI Taxonomy" id="980254"/>
    <lineage>
        <taxon>Bacteria</taxon>
        <taxon>Pseudomonadati</taxon>
        <taxon>Planctomycetota</taxon>
        <taxon>Planctomycetia</taxon>
        <taxon>Pirellulales</taxon>
        <taxon>Pirellulaceae</taxon>
        <taxon>Roseimaritima</taxon>
    </lineage>
</organism>
<dbReference type="GO" id="GO:0009073">
    <property type="term" value="P:aromatic amino acid family biosynthetic process"/>
    <property type="evidence" value="ECO:0007669"/>
    <property type="project" value="UniProtKB-KW"/>
</dbReference>
<feature type="binding site" evidence="7">
    <location>
        <position position="425"/>
    </location>
    <ligand>
        <name>phosphoenolpyruvate</name>
        <dbReference type="ChEBI" id="CHEBI:58702"/>
    </ligand>
</feature>
<dbReference type="PANTHER" id="PTHR21090">
    <property type="entry name" value="AROM/DEHYDROQUINATE SYNTHASE"/>
    <property type="match status" value="1"/>
</dbReference>
<feature type="binding site" evidence="7">
    <location>
        <position position="179"/>
    </location>
    <ligand>
        <name>3-phosphoshikimate</name>
        <dbReference type="ChEBI" id="CHEBI:145989"/>
    </ligand>
</feature>
<accession>A0A5B9R7E4</accession>
<dbReference type="CDD" id="cd01556">
    <property type="entry name" value="EPSP_synthase"/>
    <property type="match status" value="1"/>
</dbReference>
<dbReference type="GO" id="GO:0005737">
    <property type="term" value="C:cytoplasm"/>
    <property type="evidence" value="ECO:0007669"/>
    <property type="project" value="UniProtKB-SubCell"/>
</dbReference>